<dbReference type="RefSeq" id="WP_269550388.1">
    <property type="nucleotide sequence ID" value="NZ_JANJEV010000001.1"/>
</dbReference>
<evidence type="ECO:0000313" key="4">
    <source>
        <dbReference type="Proteomes" id="UP001185922"/>
    </source>
</evidence>
<feature type="region of interest" description="Disordered" evidence="1">
    <location>
        <begin position="1"/>
        <end position="30"/>
    </location>
</feature>
<dbReference type="Proteomes" id="UP001185922">
    <property type="component" value="Unassembled WGS sequence"/>
</dbReference>
<proteinExistence type="predicted"/>
<keyword evidence="2" id="KW-0812">Transmembrane</keyword>
<dbReference type="AlphaFoldDB" id="A0AAE4R6T4"/>
<comment type="caution">
    <text evidence="3">The sequence shown here is derived from an EMBL/GenBank/DDBJ whole genome shotgun (WGS) entry which is preliminary data.</text>
</comment>
<feature type="transmembrane region" description="Helical" evidence="2">
    <location>
        <begin position="161"/>
        <end position="188"/>
    </location>
</feature>
<reference evidence="3" key="1">
    <citation type="submission" date="2023-10" db="EMBL/GenBank/DDBJ databases">
        <title>Development of a sustainable strategy for remediation of hydrocarbon-contaminated territories based on the waste exchange concept.</title>
        <authorList>
            <person name="Krivoruchko A."/>
        </authorList>
    </citation>
    <scope>NUCLEOTIDE SEQUENCE</scope>
    <source>
        <strain evidence="3">IEGM 1279</strain>
    </source>
</reference>
<name>A0AAE4R6T4_9ACTN</name>
<protein>
    <submittedName>
        <fullName evidence="3">Uncharacterized protein</fullName>
    </submittedName>
</protein>
<keyword evidence="2" id="KW-0472">Membrane</keyword>
<evidence type="ECO:0000313" key="3">
    <source>
        <dbReference type="EMBL" id="MDV6312733.1"/>
    </source>
</evidence>
<accession>A0AAE4R6T4</accession>
<feature type="compositionally biased region" description="Low complexity" evidence="1">
    <location>
        <begin position="8"/>
        <end position="17"/>
    </location>
</feature>
<gene>
    <name evidence="3" type="ORF">R3Q15_12685</name>
</gene>
<sequence>MAASFAVTAPADAATPGAGPPTPDLASAGILAGAPPIGRLPDLRPVSQVVVSKAVGGKQESDVTSTWPRVLPGDVSVHPTPLGPARRVADRAAGTGDVVRIGNLELRRPSVVSRQLAADISAGSGELVAGISDVLRSNGVSVARADKVAEQMVGDAAVGGVIGAGVAAPLALAVGGVVGGGLGLLFGIPFLPTGLVVGPLVGTALVATLVALPAVTAGVAIGAAHGYDKGWKVPLNRKPATRPQPTSVSLDRAPAQVAPPVPATAIRRLTPVPAVKQVAPSPAVKRVTPTPAVKQVAPSQPARRDAVPCTWARMAEVALQGGAVGSC</sequence>
<dbReference type="EMBL" id="JAWLKH010000012">
    <property type="protein sequence ID" value="MDV6312733.1"/>
    <property type="molecule type" value="Genomic_DNA"/>
</dbReference>
<keyword evidence="2" id="KW-1133">Transmembrane helix</keyword>
<evidence type="ECO:0000256" key="1">
    <source>
        <dbReference type="SAM" id="MobiDB-lite"/>
    </source>
</evidence>
<evidence type="ECO:0000256" key="2">
    <source>
        <dbReference type="SAM" id="Phobius"/>
    </source>
</evidence>
<organism evidence="3 4">
    <name type="scientific">Gordonia amicalis</name>
    <dbReference type="NCBI Taxonomy" id="89053"/>
    <lineage>
        <taxon>Bacteria</taxon>
        <taxon>Bacillati</taxon>
        <taxon>Actinomycetota</taxon>
        <taxon>Actinomycetes</taxon>
        <taxon>Mycobacteriales</taxon>
        <taxon>Gordoniaceae</taxon>
        <taxon>Gordonia</taxon>
    </lineage>
</organism>
<feature type="transmembrane region" description="Helical" evidence="2">
    <location>
        <begin position="200"/>
        <end position="227"/>
    </location>
</feature>